<dbReference type="InterPro" id="IPR013196">
    <property type="entry name" value="HTH_11"/>
</dbReference>
<dbReference type="RefSeq" id="WP_166034424.1">
    <property type="nucleotide sequence ID" value="NZ_CP049887.1"/>
</dbReference>
<keyword evidence="5" id="KW-1185">Reference proteome</keyword>
<dbReference type="KEGG" id="vhy:G7082_07110"/>
<dbReference type="PANTHER" id="PTHR34580">
    <property type="match status" value="1"/>
</dbReference>
<evidence type="ECO:0000256" key="2">
    <source>
        <dbReference type="ARBA" id="ARBA00023163"/>
    </source>
</evidence>
<accession>A0A6G8ATF3</accession>
<feature type="domain" description="HTH deoR-type" evidence="3">
    <location>
        <begin position="3"/>
        <end position="62"/>
    </location>
</feature>
<reference evidence="4 5" key="1">
    <citation type="submission" date="2020-03" db="EMBL/GenBank/DDBJ databases">
        <title>Vagococcus sp. nov., isolated from beetles.</title>
        <authorList>
            <person name="Hyun D.-W."/>
            <person name="Bae J.-W."/>
        </authorList>
    </citation>
    <scope>NUCLEOTIDE SEQUENCE [LARGE SCALE GENOMIC DNA]</scope>
    <source>
        <strain evidence="4 5">HDW17B</strain>
    </source>
</reference>
<dbReference type="EMBL" id="CP049887">
    <property type="protein sequence ID" value="QIL48276.1"/>
    <property type="molecule type" value="Genomic_DNA"/>
</dbReference>
<dbReference type="InterPro" id="IPR036388">
    <property type="entry name" value="WH-like_DNA-bd_sf"/>
</dbReference>
<evidence type="ECO:0000256" key="1">
    <source>
        <dbReference type="ARBA" id="ARBA00023015"/>
    </source>
</evidence>
<dbReference type="GO" id="GO:0003700">
    <property type="term" value="F:DNA-binding transcription factor activity"/>
    <property type="evidence" value="ECO:0007669"/>
    <property type="project" value="InterPro"/>
</dbReference>
<evidence type="ECO:0000313" key="5">
    <source>
        <dbReference type="Proteomes" id="UP000501747"/>
    </source>
</evidence>
<dbReference type="PIRSF" id="PIRSF016838">
    <property type="entry name" value="PafC"/>
    <property type="match status" value="1"/>
</dbReference>
<protein>
    <submittedName>
        <fullName evidence="4">YafY family transcriptional regulator</fullName>
    </submittedName>
</protein>
<sequence length="308" mass="36325">MKKNERLIAELFFINQKKQFNLNDLATEFDISKRTALRDIEALEEIGAPITVDKGRYGGYQVLKNSSLPPVYFNQNEWYSLFLALQLFKHLNDNPFDQSYTDLKNKLLSIVPSTHNSSTHRLDQLVVFEQFQTPEPCFVLSDLFQVIVEQKVITFNYTRYTQETRISQPLQLILNYGEWYLLTWDMDKKDFRKFRCDSIENITLSNLPCLDESTGDLLEKYHQQTKSIPFKCLIKEDSVSLFKNRQYPQVKLLTEKNQTFLVGTFDKEELTFLMNYLLTFGNAITILSPDFLITEFSEFLNQIQRKYQ</sequence>
<organism evidence="4 5">
    <name type="scientific">Vagococcus hydrophili</name>
    <dbReference type="NCBI Taxonomy" id="2714947"/>
    <lineage>
        <taxon>Bacteria</taxon>
        <taxon>Bacillati</taxon>
        <taxon>Bacillota</taxon>
        <taxon>Bacilli</taxon>
        <taxon>Lactobacillales</taxon>
        <taxon>Enterococcaceae</taxon>
        <taxon>Vagococcus</taxon>
    </lineage>
</organism>
<proteinExistence type="predicted"/>
<dbReference type="PROSITE" id="PS51000">
    <property type="entry name" value="HTH_DEOR_2"/>
    <property type="match status" value="1"/>
</dbReference>
<dbReference type="InterPro" id="IPR026881">
    <property type="entry name" value="WYL_dom"/>
</dbReference>
<evidence type="ECO:0000259" key="3">
    <source>
        <dbReference type="PROSITE" id="PS51000"/>
    </source>
</evidence>
<dbReference type="SUPFAM" id="SSF46785">
    <property type="entry name" value="Winged helix' DNA-binding domain"/>
    <property type="match status" value="1"/>
</dbReference>
<dbReference type="PROSITE" id="PS52050">
    <property type="entry name" value="WYL"/>
    <property type="match status" value="1"/>
</dbReference>
<dbReference type="Pfam" id="PF08279">
    <property type="entry name" value="HTH_11"/>
    <property type="match status" value="1"/>
</dbReference>
<keyword evidence="2" id="KW-0804">Transcription</keyword>
<name>A0A6G8ATF3_9ENTE</name>
<dbReference type="Pfam" id="PF13280">
    <property type="entry name" value="WYL"/>
    <property type="match status" value="1"/>
</dbReference>
<dbReference type="InterPro" id="IPR001034">
    <property type="entry name" value="DeoR_HTH"/>
</dbReference>
<dbReference type="InterPro" id="IPR036390">
    <property type="entry name" value="WH_DNA-bd_sf"/>
</dbReference>
<dbReference type="InterPro" id="IPR028349">
    <property type="entry name" value="PafC-like"/>
</dbReference>
<keyword evidence="1" id="KW-0805">Transcription regulation</keyword>
<dbReference type="AlphaFoldDB" id="A0A6G8ATF3"/>
<dbReference type="Gene3D" id="1.10.10.10">
    <property type="entry name" value="Winged helix-like DNA-binding domain superfamily/Winged helix DNA-binding domain"/>
    <property type="match status" value="1"/>
</dbReference>
<evidence type="ECO:0000313" key="4">
    <source>
        <dbReference type="EMBL" id="QIL48276.1"/>
    </source>
</evidence>
<dbReference type="Proteomes" id="UP000501747">
    <property type="component" value="Chromosome"/>
</dbReference>
<dbReference type="InterPro" id="IPR051534">
    <property type="entry name" value="CBASS_pafABC_assoc_protein"/>
</dbReference>
<gene>
    <name evidence="4" type="ORF">G7082_07110</name>
</gene>
<dbReference type="PANTHER" id="PTHR34580:SF9">
    <property type="entry name" value="SLL5097 PROTEIN"/>
    <property type="match status" value="1"/>
</dbReference>